<keyword evidence="2 5" id="KW-0812">Transmembrane</keyword>
<sequence length="205" mass="23118">MAEKTINPVLKQILELGPTVAFFVLYTRIKDDVFTFGGTEYTGFIVATIAFVPVLLIAMAILWALTGQLSRIQVFTAFMVIFFGALTAWFNDERFFKMKTSIVNGLFAVILGAGLLRGKSLLKWIMGDMLPMQDEGWMILTKRLAIGFAALAIINEVVWRTMSTDAWVKIETFGFPLALFLYLWVQIITLQKYVIEPDKAPEDNA</sequence>
<comment type="function">
    <text evidence="5">Plays a role in cell envelope biogenesis, maintenance of cell envelope integrity and membrane homeostasis.</text>
</comment>
<name>A0ABS9CV45_9RHOB</name>
<keyword evidence="1 5" id="KW-1003">Cell membrane</keyword>
<dbReference type="Pfam" id="PF04279">
    <property type="entry name" value="IspA"/>
    <property type="match status" value="1"/>
</dbReference>
<protein>
    <recommendedName>
        <fullName evidence="5">Inner membrane-spanning protein YciB</fullName>
    </recommendedName>
</protein>
<gene>
    <name evidence="5" type="primary">yciB</name>
    <name evidence="6" type="ORF">L0664_03190</name>
</gene>
<feature type="transmembrane region" description="Helical" evidence="5">
    <location>
        <begin position="96"/>
        <end position="116"/>
    </location>
</feature>
<dbReference type="EMBL" id="JAKGAQ010000001">
    <property type="protein sequence ID" value="MCF2870061.1"/>
    <property type="molecule type" value="Genomic_DNA"/>
</dbReference>
<dbReference type="InterPro" id="IPR006008">
    <property type="entry name" value="YciB"/>
</dbReference>
<comment type="caution">
    <text evidence="6">The sequence shown here is derived from an EMBL/GenBank/DDBJ whole genome shotgun (WGS) entry which is preliminary data.</text>
</comment>
<evidence type="ECO:0000256" key="2">
    <source>
        <dbReference type="ARBA" id="ARBA00022692"/>
    </source>
</evidence>
<evidence type="ECO:0000313" key="6">
    <source>
        <dbReference type="EMBL" id="MCF2870061.1"/>
    </source>
</evidence>
<evidence type="ECO:0000313" key="7">
    <source>
        <dbReference type="Proteomes" id="UP001200557"/>
    </source>
</evidence>
<feature type="transmembrane region" description="Helical" evidence="5">
    <location>
        <begin position="166"/>
        <end position="185"/>
    </location>
</feature>
<dbReference type="PANTHER" id="PTHR36917:SF1">
    <property type="entry name" value="INNER MEMBRANE-SPANNING PROTEIN YCIB"/>
    <property type="match status" value="1"/>
</dbReference>
<evidence type="ECO:0000256" key="4">
    <source>
        <dbReference type="ARBA" id="ARBA00023136"/>
    </source>
</evidence>
<evidence type="ECO:0000256" key="1">
    <source>
        <dbReference type="ARBA" id="ARBA00022475"/>
    </source>
</evidence>
<feature type="transmembrane region" description="Helical" evidence="5">
    <location>
        <begin position="41"/>
        <end position="65"/>
    </location>
</feature>
<organism evidence="6 7">
    <name type="scientific">Octadecabacter dasysiphoniae</name>
    <dbReference type="NCBI Taxonomy" id="2909341"/>
    <lineage>
        <taxon>Bacteria</taxon>
        <taxon>Pseudomonadati</taxon>
        <taxon>Pseudomonadota</taxon>
        <taxon>Alphaproteobacteria</taxon>
        <taxon>Rhodobacterales</taxon>
        <taxon>Roseobacteraceae</taxon>
        <taxon>Octadecabacter</taxon>
    </lineage>
</organism>
<feature type="transmembrane region" description="Helical" evidence="5">
    <location>
        <begin position="137"/>
        <end position="154"/>
    </location>
</feature>
<keyword evidence="3 5" id="KW-1133">Transmembrane helix</keyword>
<reference evidence="6 7" key="1">
    <citation type="submission" date="2022-01" db="EMBL/GenBank/DDBJ databases">
        <title>Octadecabacter sp. nov., isolated from a marine alga.</title>
        <authorList>
            <person name="Jin M.S."/>
            <person name="Kim H.M."/>
            <person name="Han D.M."/>
            <person name="Jung J.J."/>
            <person name="Jeon C.O."/>
        </authorList>
    </citation>
    <scope>NUCLEOTIDE SEQUENCE [LARGE SCALE GENOMIC DNA]</scope>
    <source>
        <strain evidence="6 7">G9-8</strain>
    </source>
</reference>
<evidence type="ECO:0000256" key="3">
    <source>
        <dbReference type="ARBA" id="ARBA00022989"/>
    </source>
</evidence>
<dbReference type="PANTHER" id="PTHR36917">
    <property type="entry name" value="INTRACELLULAR SEPTATION PROTEIN A-RELATED"/>
    <property type="match status" value="1"/>
</dbReference>
<dbReference type="RefSeq" id="WP_235224180.1">
    <property type="nucleotide sequence ID" value="NZ_JAKGAQ010000001.1"/>
</dbReference>
<accession>A0ABS9CV45</accession>
<dbReference type="Proteomes" id="UP001200557">
    <property type="component" value="Unassembled WGS sequence"/>
</dbReference>
<comment type="subcellular location">
    <subcellularLocation>
        <location evidence="5">Cell inner membrane</location>
        <topology evidence="5">Multi-pass membrane protein</topology>
    </subcellularLocation>
</comment>
<proteinExistence type="inferred from homology"/>
<keyword evidence="5" id="KW-0997">Cell inner membrane</keyword>
<keyword evidence="4 5" id="KW-0472">Membrane</keyword>
<evidence type="ECO:0000256" key="5">
    <source>
        <dbReference type="HAMAP-Rule" id="MF_00189"/>
    </source>
</evidence>
<dbReference type="HAMAP" id="MF_00189">
    <property type="entry name" value="YciB"/>
    <property type="match status" value="1"/>
</dbReference>
<comment type="similarity">
    <text evidence="5">Belongs to the YciB family.</text>
</comment>
<keyword evidence="7" id="KW-1185">Reference proteome</keyword>
<feature type="transmembrane region" description="Helical" evidence="5">
    <location>
        <begin position="72"/>
        <end position="90"/>
    </location>
</feature>